<evidence type="ECO:0000313" key="2">
    <source>
        <dbReference type="Proteomes" id="UP001451303"/>
    </source>
</evidence>
<name>A0ABR3D2Q0_NEUIN</name>
<gene>
    <name evidence="1" type="ORF">QR685DRAFT_575204</name>
</gene>
<organism evidence="1 2">
    <name type="scientific">Neurospora intermedia</name>
    <dbReference type="NCBI Taxonomy" id="5142"/>
    <lineage>
        <taxon>Eukaryota</taxon>
        <taxon>Fungi</taxon>
        <taxon>Dikarya</taxon>
        <taxon>Ascomycota</taxon>
        <taxon>Pezizomycotina</taxon>
        <taxon>Sordariomycetes</taxon>
        <taxon>Sordariomycetidae</taxon>
        <taxon>Sordariales</taxon>
        <taxon>Sordariaceae</taxon>
        <taxon>Neurospora</taxon>
    </lineage>
</organism>
<dbReference type="Proteomes" id="UP001451303">
    <property type="component" value="Unassembled WGS sequence"/>
</dbReference>
<accession>A0ABR3D2Q0</accession>
<dbReference type="EMBL" id="JAVLET010000012">
    <property type="protein sequence ID" value="KAL0466572.1"/>
    <property type="molecule type" value="Genomic_DNA"/>
</dbReference>
<proteinExistence type="predicted"/>
<reference evidence="1 2" key="1">
    <citation type="submission" date="2023-09" db="EMBL/GenBank/DDBJ databases">
        <title>Multi-omics analysis of a traditional fermented food reveals byproduct-associated fungal strains for waste-to-food upcycling.</title>
        <authorList>
            <consortium name="Lawrence Berkeley National Laboratory"/>
            <person name="Rekdal V.M."/>
            <person name="Villalobos-Escobedo J.M."/>
            <person name="Rodriguez-Valeron N."/>
            <person name="Garcia M.O."/>
            <person name="Vasquez D.P."/>
            <person name="Damayanti I."/>
            <person name="Sorensen P.M."/>
            <person name="Baidoo E.E."/>
            <person name="De Carvalho A.C."/>
            <person name="Riley R."/>
            <person name="Lipzen A."/>
            <person name="He G."/>
            <person name="Yan M."/>
            <person name="Haridas S."/>
            <person name="Daum C."/>
            <person name="Yoshinaga Y."/>
            <person name="Ng V."/>
            <person name="Grigoriev I.V."/>
            <person name="Munk R."/>
            <person name="Nuraida L."/>
            <person name="Wijaya C.H."/>
            <person name="Morales P.-C."/>
            <person name="Keasling J.D."/>
        </authorList>
    </citation>
    <scope>NUCLEOTIDE SEQUENCE [LARGE SCALE GENOMIC DNA]</scope>
    <source>
        <strain evidence="1 2">FGSC 2613</strain>
    </source>
</reference>
<keyword evidence="2" id="KW-1185">Reference proteome</keyword>
<protein>
    <submittedName>
        <fullName evidence="1">Uncharacterized protein</fullName>
    </submittedName>
</protein>
<comment type="caution">
    <text evidence="1">The sequence shown here is derived from an EMBL/GenBank/DDBJ whole genome shotgun (WGS) entry which is preliminary data.</text>
</comment>
<evidence type="ECO:0000313" key="1">
    <source>
        <dbReference type="EMBL" id="KAL0466572.1"/>
    </source>
</evidence>
<sequence length="213" mass="23365">MVNNVVNEDFRSHVRPSTESKSMKWRASNGKHLMLPTTDADDTLQSRLTLFSAFDDASGRPPSLPRCRSAPGHDLFLVALPVWYTSTEEMAACCSQERPGTESTTACHNGYSFAELHRLSTDITLVVLSTAASSCQEQLLVAWSYSLGRSCRLASFSRAFHFLMFLPARVILALSTLGQVVDAHHQMNVLPGIHRARGAQIEAHHPNLAMAAG</sequence>